<proteinExistence type="predicted"/>
<dbReference type="Pfam" id="PF01520">
    <property type="entry name" value="Amidase_3"/>
    <property type="match status" value="1"/>
</dbReference>
<evidence type="ECO:0000313" key="4">
    <source>
        <dbReference type="Proteomes" id="UP000574276"/>
    </source>
</evidence>
<dbReference type="GO" id="GO:0030288">
    <property type="term" value="C:outer membrane-bounded periplasmic space"/>
    <property type="evidence" value="ECO:0007669"/>
    <property type="project" value="TreeGrafter"/>
</dbReference>
<name>A0A839K651_9FIRM</name>
<dbReference type="InterPro" id="IPR007730">
    <property type="entry name" value="SPOR-like_dom"/>
</dbReference>
<dbReference type="PANTHER" id="PTHR30404:SF0">
    <property type="entry name" value="N-ACETYLMURAMOYL-L-ALANINE AMIDASE AMIC"/>
    <property type="match status" value="1"/>
</dbReference>
<keyword evidence="4" id="KW-1185">Reference proteome</keyword>
<evidence type="ECO:0000256" key="1">
    <source>
        <dbReference type="ARBA" id="ARBA00022801"/>
    </source>
</evidence>
<feature type="domain" description="MurNAc-LAA" evidence="2">
    <location>
        <begin position="77"/>
        <end position="196"/>
    </location>
</feature>
<dbReference type="Proteomes" id="UP000574276">
    <property type="component" value="Unassembled WGS sequence"/>
</dbReference>
<dbReference type="Pfam" id="PF05036">
    <property type="entry name" value="SPOR"/>
    <property type="match status" value="1"/>
</dbReference>
<comment type="caution">
    <text evidence="3">The sequence shown here is derived from an EMBL/GenBank/DDBJ whole genome shotgun (WGS) entry which is preliminary data.</text>
</comment>
<dbReference type="InterPro" id="IPR050695">
    <property type="entry name" value="N-acetylmuramoyl_amidase_3"/>
</dbReference>
<dbReference type="GO" id="GO:0042834">
    <property type="term" value="F:peptidoglycan binding"/>
    <property type="evidence" value="ECO:0007669"/>
    <property type="project" value="InterPro"/>
</dbReference>
<keyword evidence="1" id="KW-0378">Hydrolase</keyword>
<dbReference type="AlphaFoldDB" id="A0A839K651"/>
<organism evidence="3 4">
    <name type="scientific">Variimorphobacter saccharofermentans</name>
    <dbReference type="NCBI Taxonomy" id="2755051"/>
    <lineage>
        <taxon>Bacteria</taxon>
        <taxon>Bacillati</taxon>
        <taxon>Bacillota</taxon>
        <taxon>Clostridia</taxon>
        <taxon>Lachnospirales</taxon>
        <taxon>Lachnospiraceae</taxon>
        <taxon>Variimorphobacter</taxon>
    </lineage>
</organism>
<reference evidence="3 4" key="1">
    <citation type="submission" date="2020-07" db="EMBL/GenBank/DDBJ databases">
        <title>Characterization and genome sequencing of isolate MD1, a novel member within the family Lachnospiraceae.</title>
        <authorList>
            <person name="Rettenmaier R."/>
            <person name="Di Bello L."/>
            <person name="Zinser C."/>
            <person name="Scheitz K."/>
            <person name="Liebl W."/>
            <person name="Zverlov V."/>
        </authorList>
    </citation>
    <scope>NUCLEOTIDE SEQUENCE [LARGE SCALE GENOMIC DNA]</scope>
    <source>
        <strain evidence="3 4">MD1</strain>
    </source>
</reference>
<dbReference type="InterPro" id="IPR002508">
    <property type="entry name" value="MurNAc-LAA_cat"/>
</dbReference>
<evidence type="ECO:0000313" key="3">
    <source>
        <dbReference type="EMBL" id="MBB2184141.1"/>
    </source>
</evidence>
<dbReference type="SMART" id="SM00646">
    <property type="entry name" value="Ami_3"/>
    <property type="match status" value="1"/>
</dbReference>
<dbReference type="CDD" id="cd02696">
    <property type="entry name" value="MurNAc-LAA"/>
    <property type="match status" value="1"/>
</dbReference>
<dbReference type="GO" id="GO:0008745">
    <property type="term" value="F:N-acetylmuramoyl-L-alanine amidase activity"/>
    <property type="evidence" value="ECO:0007669"/>
    <property type="project" value="InterPro"/>
</dbReference>
<dbReference type="RefSeq" id="WP_228353736.1">
    <property type="nucleotide sequence ID" value="NZ_JACEGA010000001.1"/>
</dbReference>
<sequence>MAKYLIAVDSGHGMQTAGKRTPAIPEAWFNKKKGDIIHEKEFNKPAAEYLITALKRCGFDTINVSPGTADVSLKDRYTKANNAKANAFVSKHYNAFNGKWGKQNGIETIISQYASAMTKELAKMVQAELVKAHSRTDRGVKTDIQQSGNNIAILRYTNMPAIITESGFMDNLVEAKTMLDPEFQKTDAEATCRGICKFFGITYVPEKTEKVIYRVQVGAYSNRELANDTKNRLITLGYDAIVVADKK</sequence>
<dbReference type="Gene3D" id="3.40.630.40">
    <property type="entry name" value="Zn-dependent exopeptidases"/>
    <property type="match status" value="1"/>
</dbReference>
<protein>
    <submittedName>
        <fullName evidence="3">N-acetylmuramoyl-L-alanine amidase</fullName>
    </submittedName>
</protein>
<dbReference type="PANTHER" id="PTHR30404">
    <property type="entry name" value="N-ACETYLMURAMOYL-L-ALANINE AMIDASE"/>
    <property type="match status" value="1"/>
</dbReference>
<accession>A0A839K651</accession>
<dbReference type="SUPFAM" id="SSF110997">
    <property type="entry name" value="Sporulation related repeat"/>
    <property type="match status" value="1"/>
</dbReference>
<dbReference type="EMBL" id="JACEGA010000001">
    <property type="protein sequence ID" value="MBB2184141.1"/>
    <property type="molecule type" value="Genomic_DNA"/>
</dbReference>
<gene>
    <name evidence="3" type="ORF">H0486_14770</name>
</gene>
<dbReference type="SUPFAM" id="SSF53187">
    <property type="entry name" value="Zn-dependent exopeptidases"/>
    <property type="match status" value="1"/>
</dbReference>
<evidence type="ECO:0000259" key="2">
    <source>
        <dbReference type="SMART" id="SM00646"/>
    </source>
</evidence>
<dbReference type="GO" id="GO:0009253">
    <property type="term" value="P:peptidoglycan catabolic process"/>
    <property type="evidence" value="ECO:0007669"/>
    <property type="project" value="InterPro"/>
</dbReference>
<dbReference type="InterPro" id="IPR036680">
    <property type="entry name" value="SPOR-like_sf"/>
</dbReference>